<keyword evidence="1" id="KW-0472">Membrane</keyword>
<dbReference type="Gene3D" id="3.40.190.10">
    <property type="entry name" value="Periplasmic binding protein-like II"/>
    <property type="match status" value="1"/>
</dbReference>
<dbReference type="CDD" id="cd05466">
    <property type="entry name" value="PBP2_LTTR_substrate"/>
    <property type="match status" value="1"/>
</dbReference>
<proteinExistence type="predicted"/>
<dbReference type="Pfam" id="PF03466">
    <property type="entry name" value="LysR_substrate"/>
    <property type="match status" value="1"/>
</dbReference>
<gene>
    <name evidence="3" type="ORF">ACFQNG_09210</name>
</gene>
<comment type="caution">
    <text evidence="3">The sequence shown here is derived from an EMBL/GenBank/DDBJ whole genome shotgun (WGS) entry which is preliminary data.</text>
</comment>
<dbReference type="InterPro" id="IPR005119">
    <property type="entry name" value="LysR_subst-bd"/>
</dbReference>
<dbReference type="SUPFAM" id="SSF53850">
    <property type="entry name" value="Periplasmic binding protein-like II"/>
    <property type="match status" value="1"/>
</dbReference>
<evidence type="ECO:0000313" key="4">
    <source>
        <dbReference type="Proteomes" id="UP001596500"/>
    </source>
</evidence>
<feature type="transmembrane region" description="Helical" evidence="1">
    <location>
        <begin position="14"/>
        <end position="33"/>
    </location>
</feature>
<accession>A0ABW2RJZ9</accession>
<protein>
    <submittedName>
        <fullName evidence="3">LysR family transcriptional regulator substrate-binding protein</fullName>
    </submittedName>
</protein>
<name>A0ABW2RJZ9_9BACL</name>
<keyword evidence="1" id="KW-1133">Transmembrane helix</keyword>
<evidence type="ECO:0000256" key="1">
    <source>
        <dbReference type="SAM" id="Phobius"/>
    </source>
</evidence>
<keyword evidence="1" id="KW-0812">Transmembrane</keyword>
<dbReference type="RefSeq" id="WP_379864627.1">
    <property type="nucleotide sequence ID" value="NZ_JBHTBW010000021.1"/>
</dbReference>
<dbReference type="EMBL" id="JBHTBW010000021">
    <property type="protein sequence ID" value="MFC7441337.1"/>
    <property type="molecule type" value="Genomic_DNA"/>
</dbReference>
<evidence type="ECO:0000259" key="2">
    <source>
        <dbReference type="Pfam" id="PF03466"/>
    </source>
</evidence>
<keyword evidence="4" id="KW-1185">Reference proteome</keyword>
<feature type="domain" description="LysR substrate-binding" evidence="2">
    <location>
        <begin position="2"/>
        <end position="68"/>
    </location>
</feature>
<dbReference type="Proteomes" id="UP001596500">
    <property type="component" value="Unassembled WGS sequence"/>
</dbReference>
<sequence length="99" mass="10769">MESLGHKPNIINEVAFGDFILGAVAAGMGITIIPELMAKNIGHLQLFALPIVDFGRNRSISIATRSRKFGLQLYQFISTDCESSSVSGFSFQHLREPGS</sequence>
<organism evidence="3 4">
    <name type="scientific">Laceyella putida</name>
    <dbReference type="NCBI Taxonomy" id="110101"/>
    <lineage>
        <taxon>Bacteria</taxon>
        <taxon>Bacillati</taxon>
        <taxon>Bacillota</taxon>
        <taxon>Bacilli</taxon>
        <taxon>Bacillales</taxon>
        <taxon>Thermoactinomycetaceae</taxon>
        <taxon>Laceyella</taxon>
    </lineage>
</organism>
<evidence type="ECO:0000313" key="3">
    <source>
        <dbReference type="EMBL" id="MFC7441337.1"/>
    </source>
</evidence>
<reference evidence="4" key="1">
    <citation type="journal article" date="2019" name="Int. J. Syst. Evol. Microbiol.">
        <title>The Global Catalogue of Microorganisms (GCM) 10K type strain sequencing project: providing services to taxonomists for standard genome sequencing and annotation.</title>
        <authorList>
            <consortium name="The Broad Institute Genomics Platform"/>
            <consortium name="The Broad Institute Genome Sequencing Center for Infectious Disease"/>
            <person name="Wu L."/>
            <person name="Ma J."/>
        </authorList>
    </citation>
    <scope>NUCLEOTIDE SEQUENCE [LARGE SCALE GENOMIC DNA]</scope>
    <source>
        <strain evidence="4">CGMCC 1.12942</strain>
    </source>
</reference>